<evidence type="ECO:0000313" key="1">
    <source>
        <dbReference type="EMBL" id="TVU47700.1"/>
    </source>
</evidence>
<dbReference type="AlphaFoldDB" id="A0A5J9WK05"/>
<reference evidence="1 2" key="1">
    <citation type="journal article" date="2019" name="Sci. Rep.">
        <title>A high-quality genome of Eragrostis curvula grass provides insights into Poaceae evolution and supports new strategies to enhance forage quality.</title>
        <authorList>
            <person name="Carballo J."/>
            <person name="Santos B.A.C.M."/>
            <person name="Zappacosta D."/>
            <person name="Garbus I."/>
            <person name="Selva J.P."/>
            <person name="Gallo C.A."/>
            <person name="Diaz A."/>
            <person name="Albertini E."/>
            <person name="Caccamo M."/>
            <person name="Echenique V."/>
        </authorList>
    </citation>
    <scope>NUCLEOTIDE SEQUENCE [LARGE SCALE GENOMIC DNA]</scope>
    <source>
        <strain evidence="2">cv. Victoria</strain>
        <tissue evidence="1">Leaf</tissue>
    </source>
</reference>
<proteinExistence type="predicted"/>
<keyword evidence="2" id="KW-1185">Reference proteome</keyword>
<comment type="caution">
    <text evidence="1">The sequence shown here is derived from an EMBL/GenBank/DDBJ whole genome shotgun (WGS) entry which is preliminary data.</text>
</comment>
<accession>A0A5J9WK05</accession>
<feature type="non-terminal residue" evidence="1">
    <location>
        <position position="1"/>
    </location>
</feature>
<sequence>MPHPRRNAGRGKARRFRGCGRLVQHALCAMLYGVRSPSPSVLGNVVDPRGTLGQALVDEADTTDTDSLRLKEKGDYEEHPKLGSGRLETIRQAIIGGRTPYKMNCIHTKMLGSIFLGKYSNAFVDLFLQYLFGQDVDHTCPWAAGDARMVICSMKNCEAPSRVPISDVPTARSEKVSTKLSVARLSAMSSHTSNDSSGTRLPTSIESRILARSPLRYAQITAKSASFSTVFSTFPSVKSELSGTWNSNSITCDDFLEWGTWCNVMEDQREDYHRQRRRDLLPVGVGWQAQATTERNC</sequence>
<dbReference type="EMBL" id="RWGY01000004">
    <property type="protein sequence ID" value="TVU47700.1"/>
    <property type="molecule type" value="Genomic_DNA"/>
</dbReference>
<dbReference type="Gramene" id="TVU47700">
    <property type="protein sequence ID" value="TVU47700"/>
    <property type="gene ID" value="EJB05_07307"/>
</dbReference>
<name>A0A5J9WK05_9POAL</name>
<protein>
    <submittedName>
        <fullName evidence="1">Uncharacterized protein</fullName>
    </submittedName>
</protein>
<organism evidence="1 2">
    <name type="scientific">Eragrostis curvula</name>
    <name type="common">weeping love grass</name>
    <dbReference type="NCBI Taxonomy" id="38414"/>
    <lineage>
        <taxon>Eukaryota</taxon>
        <taxon>Viridiplantae</taxon>
        <taxon>Streptophyta</taxon>
        <taxon>Embryophyta</taxon>
        <taxon>Tracheophyta</taxon>
        <taxon>Spermatophyta</taxon>
        <taxon>Magnoliopsida</taxon>
        <taxon>Liliopsida</taxon>
        <taxon>Poales</taxon>
        <taxon>Poaceae</taxon>
        <taxon>PACMAD clade</taxon>
        <taxon>Chloridoideae</taxon>
        <taxon>Eragrostideae</taxon>
        <taxon>Eragrostidinae</taxon>
        <taxon>Eragrostis</taxon>
    </lineage>
</organism>
<evidence type="ECO:0000313" key="2">
    <source>
        <dbReference type="Proteomes" id="UP000324897"/>
    </source>
</evidence>
<dbReference type="Proteomes" id="UP000324897">
    <property type="component" value="Chromosome 5"/>
</dbReference>
<gene>
    <name evidence="1" type="ORF">EJB05_07307</name>
</gene>